<accession>E8V1Y5</accession>
<dbReference type="eggNOG" id="COG5029">
    <property type="taxonomic scope" value="Bacteria"/>
</dbReference>
<evidence type="ECO:0000313" key="4">
    <source>
        <dbReference type="Proteomes" id="UP000006844"/>
    </source>
</evidence>
<evidence type="ECO:0000313" key="3">
    <source>
        <dbReference type="EMBL" id="ADV83473.1"/>
    </source>
</evidence>
<dbReference type="HOGENOM" id="CLU_379422_0_0_0"/>
<dbReference type="Proteomes" id="UP000006844">
    <property type="component" value="Chromosome"/>
</dbReference>
<dbReference type="SUPFAM" id="SSF48239">
    <property type="entry name" value="Terpenoid cyclases/Protein prenyltransferases"/>
    <property type="match status" value="2"/>
</dbReference>
<reference evidence="3 4" key="1">
    <citation type="journal article" date="2012" name="Stand. Genomic Sci.">
        <title>Complete genome sequence of Terriglobus saanensis type strain SP1PR4(T), an Acidobacteria from tundra soil.</title>
        <authorList>
            <person name="Rawat S.R."/>
            <person name="Mannisto M.K."/>
            <person name="Starovoytov V."/>
            <person name="Goodwin L."/>
            <person name="Nolan M."/>
            <person name="Hauser L."/>
            <person name="Land M."/>
            <person name="Davenport K.W."/>
            <person name="Woyke T."/>
            <person name="Haggblom M.M."/>
        </authorList>
    </citation>
    <scope>NUCLEOTIDE SEQUENCE</scope>
    <source>
        <strain evidence="4">ATCC BAA-1853 / DSM 23119 / SP1PR4</strain>
    </source>
</reference>
<proteinExistence type="predicted"/>
<dbReference type="CDD" id="cd00688">
    <property type="entry name" value="ISOPREN_C2_like"/>
    <property type="match status" value="1"/>
</dbReference>
<protein>
    <submittedName>
        <fullName evidence="3">Prenyltransferase/squalene oxidase</fullName>
    </submittedName>
</protein>
<evidence type="ECO:0000256" key="1">
    <source>
        <dbReference type="ARBA" id="ARBA00022737"/>
    </source>
</evidence>
<dbReference type="Gene3D" id="1.50.10.20">
    <property type="match status" value="1"/>
</dbReference>
<dbReference type="STRING" id="401053.AciPR4_2699"/>
<keyword evidence="1" id="KW-0677">Repeat</keyword>
<dbReference type="InterPro" id="IPR001330">
    <property type="entry name" value="Prenyltrans"/>
</dbReference>
<organism evidence="3 4">
    <name type="scientific">Terriglobus saanensis (strain ATCC BAA-1853 / DSM 23119 / SP1PR4)</name>
    <dbReference type="NCBI Taxonomy" id="401053"/>
    <lineage>
        <taxon>Bacteria</taxon>
        <taxon>Pseudomonadati</taxon>
        <taxon>Acidobacteriota</taxon>
        <taxon>Terriglobia</taxon>
        <taxon>Terriglobales</taxon>
        <taxon>Acidobacteriaceae</taxon>
        <taxon>Terriglobus</taxon>
    </lineage>
</organism>
<dbReference type="EMBL" id="CP002467">
    <property type="protein sequence ID" value="ADV83473.1"/>
    <property type="molecule type" value="Genomic_DNA"/>
</dbReference>
<dbReference type="GO" id="GO:0016740">
    <property type="term" value="F:transferase activity"/>
    <property type="evidence" value="ECO:0007669"/>
    <property type="project" value="UniProtKB-KW"/>
</dbReference>
<name>E8V1Y5_TERSS</name>
<gene>
    <name evidence="3" type="ordered locus">AciPR4_2699</name>
</gene>
<feature type="domain" description="Prenyltransferase alpha-alpha toroid" evidence="2">
    <location>
        <begin position="5"/>
        <end position="46"/>
    </location>
</feature>
<dbReference type="InterPro" id="IPR008930">
    <property type="entry name" value="Terpenoid_cyclase/PrenylTrfase"/>
</dbReference>
<dbReference type="AlphaFoldDB" id="E8V1Y5"/>
<dbReference type="KEGG" id="tsa:AciPR4_2699"/>
<sequence length="667" mass="75705">MPYDRDRILSFVARHRKPEGGYGWLSRTKAHITPTFAAVGCYRILQSPVPETEVLADFVRSHYPVPAGLSQQPLWRIDYEQAQILNWLGKTIGPDKLAMLQEPFVYNTYFEKNAYPTFQHQAMALRLRKMISADKNLSSAAWRDYFKLRRRTNGTFNNSVAADGSDGHIVNTLWGMGALEDLGQQVHLPADGIAWIRSCQLETGGFIWCPFPALGRCENMIYTWAAVSLLSQANSKPRDTDGCIRWINEQFTDEGGFRSSPLANPNLTATYYALDALRILGASASKRIRPQSARRSSSLPSTLKVYSAQIEAPGNGSPSEAVRLAQSLDIHLWTAKNASHQWIAEAQRIASMHGFSIQFARGDEEYGTYTSVSGFGTYSHLDDLVAPGDARLGPYPPQKDVPLPWTEFRDTRIKAIREDKGRMVWQFNENEELTRILLDEACHTGDYGAISSFHFGLDDFLDFEPFLMEWEGRLAMIGLQDSHGGESWWWTSQLEGFRTLYLAEDPSWESFLKAIDNKWVLSVRRDASTNHQIEWSGALSEVRRFIADREQDWSWWTGSHSDRPLAMLTVLRPNMPFEIGAPKEGLSIRVRLRFGLGDSPNKAVLYEQQSELVSMHIDDREVHPEQVVLTHDRYLLYNVREPESKVVSVVVRDLANGRTEALHADLR</sequence>
<keyword evidence="4" id="KW-1185">Reference proteome</keyword>
<feature type="domain" description="Prenyltransferase alpha-alpha toroid" evidence="2">
    <location>
        <begin position="220"/>
        <end position="290"/>
    </location>
</feature>
<evidence type="ECO:0000259" key="2">
    <source>
        <dbReference type="Pfam" id="PF00432"/>
    </source>
</evidence>
<keyword evidence="3" id="KW-0808">Transferase</keyword>
<dbReference type="Pfam" id="PF00432">
    <property type="entry name" value="Prenyltrans"/>
    <property type="match status" value="2"/>
</dbReference>